<name>A0A9P8TJI5_WICPI</name>
<sequence length="138" mass="15724">MADNLEVLADVWTDSEDSKRTVWISLMNWKRADLPEEDSVNLDKIRFWPWAALPLPPAEAAVLASSSKAFFKRTDTLLKVFCKSSGLEMDKYASMVSNTKFLDSGTVWEKTLNKTANKLEDLEDRYSTLVWASWIGKV</sequence>
<evidence type="ECO:0000313" key="2">
    <source>
        <dbReference type="Proteomes" id="UP000774326"/>
    </source>
</evidence>
<evidence type="ECO:0000313" key="1">
    <source>
        <dbReference type="EMBL" id="KAH3681873.1"/>
    </source>
</evidence>
<gene>
    <name evidence="1" type="ORF">WICPIJ_007179</name>
</gene>
<proteinExistence type="predicted"/>
<dbReference type="EMBL" id="JAEUBG010004184">
    <property type="protein sequence ID" value="KAH3681873.1"/>
    <property type="molecule type" value="Genomic_DNA"/>
</dbReference>
<comment type="caution">
    <text evidence="1">The sequence shown here is derived from an EMBL/GenBank/DDBJ whole genome shotgun (WGS) entry which is preliminary data.</text>
</comment>
<accession>A0A9P8TJI5</accession>
<reference evidence="1" key="1">
    <citation type="journal article" date="2021" name="Open Biol.">
        <title>Shared evolutionary footprints suggest mitochondrial oxidative damage underlies multiple complex I losses in fungi.</title>
        <authorList>
            <person name="Schikora-Tamarit M.A."/>
            <person name="Marcet-Houben M."/>
            <person name="Nosek J."/>
            <person name="Gabaldon T."/>
        </authorList>
    </citation>
    <scope>NUCLEOTIDE SEQUENCE</scope>
    <source>
        <strain evidence="1">CBS2887</strain>
    </source>
</reference>
<dbReference type="AlphaFoldDB" id="A0A9P8TJI5"/>
<organism evidence="1 2">
    <name type="scientific">Wickerhamomyces pijperi</name>
    <name type="common">Yeast</name>
    <name type="synonym">Pichia pijperi</name>
    <dbReference type="NCBI Taxonomy" id="599730"/>
    <lineage>
        <taxon>Eukaryota</taxon>
        <taxon>Fungi</taxon>
        <taxon>Dikarya</taxon>
        <taxon>Ascomycota</taxon>
        <taxon>Saccharomycotina</taxon>
        <taxon>Saccharomycetes</taxon>
        <taxon>Phaffomycetales</taxon>
        <taxon>Wickerhamomycetaceae</taxon>
        <taxon>Wickerhamomyces</taxon>
    </lineage>
</organism>
<protein>
    <submittedName>
        <fullName evidence="1">Uncharacterized protein</fullName>
    </submittedName>
</protein>
<dbReference type="Proteomes" id="UP000774326">
    <property type="component" value="Unassembled WGS sequence"/>
</dbReference>
<reference evidence="1" key="2">
    <citation type="submission" date="2021-01" db="EMBL/GenBank/DDBJ databases">
        <authorList>
            <person name="Schikora-Tamarit M.A."/>
        </authorList>
    </citation>
    <scope>NUCLEOTIDE SEQUENCE</scope>
    <source>
        <strain evidence="1">CBS2887</strain>
    </source>
</reference>
<keyword evidence="2" id="KW-1185">Reference proteome</keyword>